<keyword evidence="6" id="KW-1185">Reference proteome</keyword>
<keyword evidence="3" id="KW-0949">S-adenosyl-L-methionine</keyword>
<accession>A0ABT1Y0G4</accession>
<sequence>METKVFIVAGGPGDAELMTLKGQRIIDSADLIFFSTRFTPQEMFSNTKSSCKFYDSFAYSYDEKLQLVKEAVSKKQITAFVTMGDPCLYGMIGGLTDRFENEQIDYEVIPGVSSFNAATALLKRGMTGLGLPNTAICTTLRDREDGEEYFNLVAALGASLAIFMSVELLDRVIHVLKKYYPMTTPVVVICRATWQEQQIAQGNLLTISDLVSEQKITDGLILVGEFIDKEYDYVLEKEFTERKKKEAAEREAAGKNK</sequence>
<feature type="domain" description="Tetrapyrrole methylase" evidence="4">
    <location>
        <begin position="4"/>
        <end position="204"/>
    </location>
</feature>
<dbReference type="EMBL" id="JANPWE010000001">
    <property type="protein sequence ID" value="MCR6544355.1"/>
    <property type="molecule type" value="Genomic_DNA"/>
</dbReference>
<dbReference type="GO" id="GO:0032259">
    <property type="term" value="P:methylation"/>
    <property type="evidence" value="ECO:0007669"/>
    <property type="project" value="UniProtKB-KW"/>
</dbReference>
<organism evidence="5 6">
    <name type="scientific">Dehalobacterium formicoaceticum</name>
    <dbReference type="NCBI Taxonomy" id="51515"/>
    <lineage>
        <taxon>Bacteria</taxon>
        <taxon>Bacillati</taxon>
        <taxon>Bacillota</taxon>
        <taxon>Clostridia</taxon>
        <taxon>Eubacteriales</taxon>
        <taxon>Peptococcaceae</taxon>
        <taxon>Dehalobacterium</taxon>
    </lineage>
</organism>
<evidence type="ECO:0000256" key="3">
    <source>
        <dbReference type="ARBA" id="ARBA00022691"/>
    </source>
</evidence>
<dbReference type="Pfam" id="PF00590">
    <property type="entry name" value="TP_methylase"/>
    <property type="match status" value="1"/>
</dbReference>
<dbReference type="InterPro" id="IPR014777">
    <property type="entry name" value="4pyrrole_Mease_sub1"/>
</dbReference>
<name>A0ABT1Y0G4_9FIRM</name>
<dbReference type="InterPro" id="IPR035996">
    <property type="entry name" value="4pyrrol_Methylase_sf"/>
</dbReference>
<dbReference type="GO" id="GO:0008168">
    <property type="term" value="F:methyltransferase activity"/>
    <property type="evidence" value="ECO:0007669"/>
    <property type="project" value="UniProtKB-KW"/>
</dbReference>
<comment type="caution">
    <text evidence="5">The sequence shown here is derived from an EMBL/GenBank/DDBJ whole genome shotgun (WGS) entry which is preliminary data.</text>
</comment>
<gene>
    <name evidence="5" type="ORF">NVS47_02315</name>
</gene>
<proteinExistence type="predicted"/>
<dbReference type="PANTHER" id="PTHR45790">
    <property type="entry name" value="SIROHEME SYNTHASE-RELATED"/>
    <property type="match status" value="1"/>
</dbReference>
<reference evidence="5 6" key="1">
    <citation type="submission" date="2022-08" db="EMBL/GenBank/DDBJ databases">
        <title>Proteogenomics of the novel Dehalobacterium formicoaceticum strain EZ94 highlights a key role of methyltransferases during anaerobic dichloromethane degradation.</title>
        <authorList>
            <person name="Wasmund K."/>
        </authorList>
    </citation>
    <scope>NUCLEOTIDE SEQUENCE [LARGE SCALE GENOMIC DNA]</scope>
    <source>
        <strain evidence="5 6">EZ94</strain>
    </source>
</reference>
<dbReference type="SUPFAM" id="SSF53790">
    <property type="entry name" value="Tetrapyrrole methylase"/>
    <property type="match status" value="1"/>
</dbReference>
<evidence type="ECO:0000313" key="6">
    <source>
        <dbReference type="Proteomes" id="UP001524944"/>
    </source>
</evidence>
<evidence type="ECO:0000256" key="2">
    <source>
        <dbReference type="ARBA" id="ARBA00022679"/>
    </source>
</evidence>
<evidence type="ECO:0000259" key="4">
    <source>
        <dbReference type="Pfam" id="PF00590"/>
    </source>
</evidence>
<dbReference type="Proteomes" id="UP001524944">
    <property type="component" value="Unassembled WGS sequence"/>
</dbReference>
<dbReference type="InterPro" id="IPR050161">
    <property type="entry name" value="Siro_Cobalamin_biosynth"/>
</dbReference>
<dbReference type="InterPro" id="IPR014776">
    <property type="entry name" value="4pyrrole_Mease_sub2"/>
</dbReference>
<dbReference type="Gene3D" id="3.30.950.10">
    <property type="entry name" value="Methyltransferase, Cobalt-precorrin-4 Transmethylase, Domain 2"/>
    <property type="match status" value="1"/>
</dbReference>
<keyword evidence="1 5" id="KW-0489">Methyltransferase</keyword>
<dbReference type="Gene3D" id="3.40.1010.10">
    <property type="entry name" value="Cobalt-precorrin-4 Transmethylase, Domain 1"/>
    <property type="match status" value="1"/>
</dbReference>
<protein>
    <submittedName>
        <fullName evidence="5">SAM-dependent methyltransferase</fullName>
    </submittedName>
</protein>
<dbReference type="PANTHER" id="PTHR45790:SF4">
    <property type="entry name" value="COBALT-PRECORRIN-4 C(11)-METHYLTRANSFERASE"/>
    <property type="match status" value="1"/>
</dbReference>
<keyword evidence="2" id="KW-0808">Transferase</keyword>
<dbReference type="InterPro" id="IPR000878">
    <property type="entry name" value="4pyrrol_Mease"/>
</dbReference>
<evidence type="ECO:0000313" key="5">
    <source>
        <dbReference type="EMBL" id="MCR6544355.1"/>
    </source>
</evidence>
<evidence type="ECO:0000256" key="1">
    <source>
        <dbReference type="ARBA" id="ARBA00022603"/>
    </source>
</evidence>
<dbReference type="RefSeq" id="WP_257912000.1">
    <property type="nucleotide sequence ID" value="NZ_JANPWE010000001.1"/>
</dbReference>